<dbReference type="EMBL" id="QWGE01000002">
    <property type="protein sequence ID" value="RIJ41835.1"/>
    <property type="molecule type" value="Genomic_DNA"/>
</dbReference>
<gene>
    <name evidence="1" type="ORF">D1627_07415</name>
</gene>
<sequence>MKIDLEEKSKQLKNLVAQFDSKMFLGELSGMKQFISPTNQLESLKGLKSPLRQFYYLASLNLTSSPENITKDRFSDEEWEEIKSLLIEIEEGYIQYFLPDGETEISEEWIKKRKVAMPSFLNYFNQTALNYEEQVIERIKLYFNPLEKEIINQFGLSIDDFISIYNYIDSVPNKFLEEKIHKKEGQQTWEEFAESMIEQGIMPDKWQEHMPEHFSNFFNFLYDHGSMLRFTFEQLEQQFGPEKAKAFLDTFTIERNETGFLYYTEKNPLFIKPIFKVGENEYQCLEYKQVVHAIYDTLFEFCFNDKKLKERLLAIRGKKFEDKIVEVFQSFFNNEATVYKGFYTQDGHEQDLLFLIKGLALIVEAKSSKRKEPKRNPDTAYPFIEANFNETIQKGYDQAFRIKEKFIDRETIKIYSDQKLKNHVIDLKPKNFHSAYSIIVTQEVFGHIQIHLSELLDVYEDDTYPWSVSLDDLEVILLYMKKEGLNLRDFIKFLQVRECLHENVTANDELDVCAGILSHKITKEVAKVEHLLVIPPEYAGIFDEHYHKGGLGFKEEKNMKYKTSNKYMVLGSHR</sequence>
<dbReference type="Proteomes" id="UP000266005">
    <property type="component" value="Unassembled WGS sequence"/>
</dbReference>
<dbReference type="OrthoDB" id="7060647at2"/>
<comment type="caution">
    <text evidence="1">The sequence shown here is derived from an EMBL/GenBank/DDBJ whole genome shotgun (WGS) entry which is preliminary data.</text>
</comment>
<dbReference type="AlphaFoldDB" id="A0A399SJA9"/>
<accession>A0A399SJA9</accession>
<evidence type="ECO:0000313" key="1">
    <source>
        <dbReference type="EMBL" id="RIJ41835.1"/>
    </source>
</evidence>
<organism evidence="1 2">
    <name type="scientific">Pontibacter oryzae</name>
    <dbReference type="NCBI Taxonomy" id="2304593"/>
    <lineage>
        <taxon>Bacteria</taxon>
        <taxon>Pseudomonadati</taxon>
        <taxon>Bacteroidota</taxon>
        <taxon>Cytophagia</taxon>
        <taxon>Cytophagales</taxon>
        <taxon>Hymenobacteraceae</taxon>
        <taxon>Pontibacter</taxon>
    </lineage>
</organism>
<evidence type="ECO:0008006" key="3">
    <source>
        <dbReference type="Google" id="ProtNLM"/>
    </source>
</evidence>
<reference evidence="2" key="1">
    <citation type="submission" date="2018-08" db="EMBL/GenBank/DDBJ databases">
        <title>Mucilaginibacter sp. MYSH2.</title>
        <authorList>
            <person name="Seo T."/>
        </authorList>
    </citation>
    <scope>NUCLEOTIDE SEQUENCE [LARGE SCALE GENOMIC DNA]</scope>
    <source>
        <strain evidence="2">KIRAN</strain>
    </source>
</reference>
<protein>
    <recommendedName>
        <fullName evidence="3">NERD domain-containing protein</fullName>
    </recommendedName>
</protein>
<name>A0A399SJA9_9BACT</name>
<keyword evidence="2" id="KW-1185">Reference proteome</keyword>
<proteinExistence type="predicted"/>
<evidence type="ECO:0000313" key="2">
    <source>
        <dbReference type="Proteomes" id="UP000266005"/>
    </source>
</evidence>
<dbReference type="RefSeq" id="WP_119431580.1">
    <property type="nucleotide sequence ID" value="NZ_QWGE01000002.1"/>
</dbReference>